<protein>
    <submittedName>
        <fullName evidence="4">DUF348 domain-containing protein</fullName>
    </submittedName>
</protein>
<evidence type="ECO:0000256" key="1">
    <source>
        <dbReference type="ARBA" id="ARBA00022729"/>
    </source>
</evidence>
<evidence type="ECO:0000256" key="2">
    <source>
        <dbReference type="SAM" id="MobiDB-lite"/>
    </source>
</evidence>
<feature type="domain" description="G5" evidence="3">
    <location>
        <begin position="187"/>
        <end position="267"/>
    </location>
</feature>
<proteinExistence type="predicted"/>
<dbReference type="PROSITE" id="PS51109">
    <property type="entry name" value="G5"/>
    <property type="match status" value="1"/>
</dbReference>
<dbReference type="Gene3D" id="2.20.230.10">
    <property type="entry name" value="Resuscitation-promoting factor rpfb"/>
    <property type="match status" value="1"/>
</dbReference>
<dbReference type="Gene3D" id="1.10.530.10">
    <property type="match status" value="1"/>
</dbReference>
<evidence type="ECO:0000259" key="3">
    <source>
        <dbReference type="PROSITE" id="PS51109"/>
    </source>
</evidence>
<gene>
    <name evidence="4" type="ORF">EZJ44_00930</name>
</gene>
<dbReference type="OrthoDB" id="9766277at2"/>
<dbReference type="SUPFAM" id="SSF53955">
    <property type="entry name" value="Lysozyme-like"/>
    <property type="match status" value="1"/>
</dbReference>
<dbReference type="InterPro" id="IPR023346">
    <property type="entry name" value="Lysozyme-like_dom_sf"/>
</dbReference>
<name>A0A4Q9V3N9_9ACTO</name>
<comment type="caution">
    <text evidence="4">The sequence shown here is derived from an EMBL/GenBank/DDBJ whole genome shotgun (WGS) entry which is preliminary data.</text>
</comment>
<dbReference type="Pfam" id="PF07501">
    <property type="entry name" value="G5"/>
    <property type="match status" value="1"/>
</dbReference>
<accession>A0A4Q9V3N9</accession>
<dbReference type="SMART" id="SM01208">
    <property type="entry name" value="G5"/>
    <property type="match status" value="1"/>
</dbReference>
<keyword evidence="5" id="KW-1185">Reference proteome</keyword>
<reference evidence="4 5" key="1">
    <citation type="submission" date="2019-02" db="EMBL/GenBank/DDBJ databases">
        <title>Arcanobacterium bovis sp. nov., isolated from the milk of a cow with mastitis.</title>
        <authorList>
            <person name="Sammra O."/>
            <person name="Foster G."/>
            <person name="Hassan A."/>
            <person name="Alssahen M."/>
            <person name="Laemmler C."/>
            <person name="Borowiak M."/>
            <person name="Malorny B."/>
            <person name="Abdulmawjood A."/>
        </authorList>
    </citation>
    <scope>NUCLEOTIDE SEQUENCE [LARGE SCALE GENOMIC DNA]</scope>
    <source>
        <strain evidence="4 5">C605018/01/1</strain>
    </source>
</reference>
<dbReference type="AlphaFoldDB" id="A0A4Q9V3N9"/>
<keyword evidence="1" id="KW-0732">Signal</keyword>
<evidence type="ECO:0000313" key="4">
    <source>
        <dbReference type="EMBL" id="TBW23733.1"/>
    </source>
</evidence>
<dbReference type="InterPro" id="IPR011098">
    <property type="entry name" value="G5_dom"/>
</dbReference>
<feature type="region of interest" description="Disordered" evidence="2">
    <location>
        <begin position="197"/>
        <end position="222"/>
    </location>
</feature>
<organism evidence="4 5">
    <name type="scientific">Arcanobacterium bovis</name>
    <dbReference type="NCBI Taxonomy" id="2529275"/>
    <lineage>
        <taxon>Bacteria</taxon>
        <taxon>Bacillati</taxon>
        <taxon>Actinomycetota</taxon>
        <taxon>Actinomycetes</taxon>
        <taxon>Actinomycetales</taxon>
        <taxon>Actinomycetaceae</taxon>
        <taxon>Arcanobacterium</taxon>
    </lineage>
</organism>
<dbReference type="EMBL" id="SJDT01000001">
    <property type="protein sequence ID" value="TBW23733.1"/>
    <property type="molecule type" value="Genomic_DNA"/>
</dbReference>
<dbReference type="RefSeq" id="WP_131279206.1">
    <property type="nucleotide sequence ID" value="NZ_JBHSLR010000009.1"/>
</dbReference>
<evidence type="ECO:0000313" key="5">
    <source>
        <dbReference type="Proteomes" id="UP000293036"/>
    </source>
</evidence>
<dbReference type="Proteomes" id="UP000293036">
    <property type="component" value="Unassembled WGS sequence"/>
</dbReference>
<sequence length="395" mass="41947">MGRHTATGDASLNIIDVHKPVKPGSRRAMRQALRAQERSAQDAVLSPAEFAQEIYAENMNKNLVSSEEIFVRTPRRAPRIFSKSRAAVVALVAVSSSLSVAAGATSYSSSHPELSAQATASLSETSAPVVKKMNLSVIADGKTYDIDALTGADVARVLDTAGIKLGSLDEISQALDTLVDDGDVITIVRVKRDSVTEQFTDKHTSSEQQDPNLPKGQRQVVTQGVDGQGTRSLLITYRDGQEVKREVIAEAITQNRVDEVVKVGTGVAATAQEAQKGQAQQAGAGAAAPASGPVSPGSNREIAQAMLASFGWGADQFPYLDALWQKESGWNQNAANRSSGAYGIPQALPGRKMASAGADWQTNPATQIRWGLGYIKGRYGSPQAAWAHSKSTGWY</sequence>